<dbReference type="Pfam" id="PF12973">
    <property type="entry name" value="Cupin_7"/>
    <property type="match status" value="2"/>
</dbReference>
<accession>C7RUQ0</accession>
<evidence type="ECO:0000259" key="1">
    <source>
        <dbReference type="Pfam" id="PF12973"/>
    </source>
</evidence>
<dbReference type="OrthoDB" id="345639at2"/>
<dbReference type="eggNOG" id="COG1917">
    <property type="taxonomic scope" value="Bacteria"/>
</dbReference>
<dbReference type="InterPro" id="IPR025979">
    <property type="entry name" value="ChrR-like_cupin_dom"/>
</dbReference>
<reference evidence="2" key="1">
    <citation type="submission" date="2009-08" db="EMBL/GenBank/DDBJ databases">
        <authorList>
            <consortium name="US DOE Joint Genome Institute"/>
            <person name="Lucas S."/>
            <person name="Copeland A."/>
            <person name="Lapidus A."/>
            <person name="Glavina del Rio T."/>
            <person name="Dalin E."/>
            <person name="Tice H."/>
            <person name="Bruce D."/>
            <person name="Barry K."/>
            <person name="Pitluck S."/>
            <person name="Lowry S."/>
            <person name="Larimer F."/>
            <person name="Land M."/>
            <person name="Hauser L."/>
            <person name="Kyrpides N."/>
            <person name="Ivanova N."/>
            <person name="McMahon K.D."/>
            <person name="Hugenholtz P."/>
        </authorList>
    </citation>
    <scope>NUCLEOTIDE SEQUENCE</scope>
    <source>
        <strain evidence="2">UW-1</strain>
    </source>
</reference>
<feature type="domain" description="ChrR-like cupin" evidence="1">
    <location>
        <begin position="182"/>
        <end position="274"/>
    </location>
</feature>
<dbReference type="Gene3D" id="2.60.120.10">
    <property type="entry name" value="Jelly Rolls"/>
    <property type="match status" value="2"/>
</dbReference>
<dbReference type="AlphaFoldDB" id="C7RUQ0"/>
<dbReference type="SUPFAM" id="SSF51182">
    <property type="entry name" value="RmlC-like cupins"/>
    <property type="match status" value="2"/>
</dbReference>
<dbReference type="STRING" id="522306.CAP2UW1_3018"/>
<proteinExistence type="predicted"/>
<dbReference type="InterPro" id="IPR011051">
    <property type="entry name" value="RmlC_Cupin_sf"/>
</dbReference>
<reference evidence="2" key="2">
    <citation type="submission" date="2009-09" db="EMBL/GenBank/DDBJ databases">
        <title>Complete sequence of chromosome of Candidatus Accumulibacter phosphatis clade IIA str. UW-1.</title>
        <authorList>
            <consortium name="US DOE Joint Genome Institute"/>
            <person name="Martin H.G."/>
            <person name="Ivanova N."/>
            <person name="Kunin V."/>
            <person name="Warnecke F."/>
            <person name="Barry K."/>
            <person name="He S."/>
            <person name="Salamov A."/>
            <person name="Szeto E."/>
            <person name="Dalin E."/>
            <person name="Pangilinan J.L."/>
            <person name="Lapidus A."/>
            <person name="Lowry S."/>
            <person name="Kyrpides N.C."/>
            <person name="McMahon K.D."/>
            <person name="Hugenholtz P."/>
        </authorList>
    </citation>
    <scope>NUCLEOTIDE SEQUENCE [LARGE SCALE GENOMIC DNA]</scope>
    <source>
        <strain evidence="2">UW-1</strain>
    </source>
</reference>
<evidence type="ECO:0000313" key="2">
    <source>
        <dbReference type="EMBL" id="ACV36295.1"/>
    </source>
</evidence>
<gene>
    <name evidence="2" type="ordered locus">CAP2UW1_3018</name>
</gene>
<dbReference type="PANTHER" id="PTHR40112">
    <property type="entry name" value="H2HPP ISOMERASE"/>
    <property type="match status" value="1"/>
</dbReference>
<sequence length="285" mass="30200">MNSEPKDYADATDDDGAEREISSLICDGLAAIELPAAQRAGLRQALLERVGESVRRHARLLVVRNGDGIWRAVKAGIRAKLLWEGPEGASVLIEFAPGAGLPVHRHHHLEEGIVLHGRLQLGDLELGPGDYHVSPAGSRHGRISSPDGGLAYLRGTSLGRAKAVIGELLGGLVPGKGPAVHTIRANQGDWRGIAPGAEERIVWRDGDTVSRFIRLAPGSRLARHAHAGNEECMMITGDAFFGDLLVQAGEFHLAPAGSEHGEVSSDNGALLFVRGRPPLPLPPGP</sequence>
<organism evidence="2">
    <name type="scientific">Accumulibacter regalis</name>
    <dbReference type="NCBI Taxonomy" id="522306"/>
    <lineage>
        <taxon>Bacteria</taxon>
        <taxon>Pseudomonadati</taxon>
        <taxon>Pseudomonadota</taxon>
        <taxon>Betaproteobacteria</taxon>
        <taxon>Candidatus Accumulibacter</taxon>
    </lineage>
</organism>
<feature type="domain" description="ChrR-like cupin" evidence="1">
    <location>
        <begin position="62"/>
        <end position="152"/>
    </location>
</feature>
<dbReference type="InterPro" id="IPR052535">
    <property type="entry name" value="Bacilysin_H2HPP_isomerase"/>
</dbReference>
<dbReference type="KEGG" id="app:CAP2UW1_3018"/>
<dbReference type="EMBL" id="CP001715">
    <property type="protein sequence ID" value="ACV36295.1"/>
    <property type="molecule type" value="Genomic_DNA"/>
</dbReference>
<protein>
    <recommendedName>
        <fullName evidence="1">ChrR-like cupin domain-containing protein</fullName>
    </recommendedName>
</protein>
<name>C7RUQ0_ACCRE</name>
<dbReference type="PANTHER" id="PTHR40112:SF1">
    <property type="entry name" value="H2HPP ISOMERASE"/>
    <property type="match status" value="1"/>
</dbReference>
<dbReference type="InterPro" id="IPR014710">
    <property type="entry name" value="RmlC-like_jellyroll"/>
</dbReference>
<dbReference type="HOGENOM" id="CLU_997074_0_0_4"/>